<keyword evidence="4" id="KW-1185">Reference proteome</keyword>
<reference evidence="3" key="1">
    <citation type="submission" date="2017-07" db="EMBL/GenBank/DDBJ databases">
        <title>Taro Niue Genome Assembly and Annotation.</title>
        <authorList>
            <person name="Atibalentja N."/>
            <person name="Keating K."/>
            <person name="Fields C.J."/>
        </authorList>
    </citation>
    <scope>NUCLEOTIDE SEQUENCE</scope>
    <source>
        <strain evidence="3">Niue_2</strain>
        <tissue evidence="3">Leaf</tissue>
    </source>
</reference>
<feature type="region of interest" description="Disordered" evidence="1">
    <location>
        <begin position="114"/>
        <end position="175"/>
    </location>
</feature>
<sequence length="332" mass="36883">MNDDNNDARKRKNGGCEFDLNLRLSPPPQRPRHEQERPAPLEFTALSLSTPAPSESSIKLMHSGTPRVEAALLHGPYPFLPPPRAMVGSAHSSALSTPTAAAPASQPLHPIYRPRPLPPTSPIAAHLSGGTSGALPSASPPPRDSVVIGPSRAFRARRNTTQGPRGGKEENIEPPFPWATSRRAVVHSRIELLSKGIRTITGEVQCKRCEHKGTMDYDLEEKYMEVARYIAAKKHLMHDRAPPEWTSPVFPPCPECKQQNSLKPVVAPKKRAINWLFMLLGQTLGCCTLEQLKYFCKHTKNHRTGAKDRVLYLTFLGICKQLESLDLYDYDR</sequence>
<proteinExistence type="predicted"/>
<accession>A0A843UND7</accession>
<dbReference type="AlphaFoldDB" id="A0A843UND7"/>
<dbReference type="EMBL" id="NMUH01000690">
    <property type="protein sequence ID" value="MQL83344.1"/>
    <property type="molecule type" value="Genomic_DNA"/>
</dbReference>
<gene>
    <name evidence="3" type="ORF">Taro_015842</name>
</gene>
<dbReference type="Proteomes" id="UP000652761">
    <property type="component" value="Unassembled WGS sequence"/>
</dbReference>
<feature type="region of interest" description="Disordered" evidence="1">
    <location>
        <begin position="1"/>
        <end position="42"/>
    </location>
</feature>
<dbReference type="InterPro" id="IPR055513">
    <property type="entry name" value="DUF7086"/>
</dbReference>
<dbReference type="OrthoDB" id="1900495at2759"/>
<evidence type="ECO:0000256" key="1">
    <source>
        <dbReference type="SAM" id="MobiDB-lite"/>
    </source>
</evidence>
<evidence type="ECO:0000313" key="3">
    <source>
        <dbReference type="EMBL" id="MQL83344.1"/>
    </source>
</evidence>
<name>A0A843UND7_COLES</name>
<feature type="domain" description="DUF7086" evidence="2">
    <location>
        <begin position="191"/>
        <end position="322"/>
    </location>
</feature>
<comment type="caution">
    <text evidence="3">The sequence shown here is derived from an EMBL/GenBank/DDBJ whole genome shotgun (WGS) entry which is preliminary data.</text>
</comment>
<dbReference type="PANTHER" id="PTHR34272:SF1">
    <property type="entry name" value="EXPRESSED PROTEIN"/>
    <property type="match status" value="1"/>
</dbReference>
<protein>
    <recommendedName>
        <fullName evidence="2">DUF7086 domain-containing protein</fullName>
    </recommendedName>
</protein>
<dbReference type="Pfam" id="PF23324">
    <property type="entry name" value="DUF7086"/>
    <property type="match status" value="1"/>
</dbReference>
<evidence type="ECO:0000259" key="2">
    <source>
        <dbReference type="Pfam" id="PF23324"/>
    </source>
</evidence>
<dbReference type="PANTHER" id="PTHR34272">
    <property type="entry name" value="EXPRESSED PROTEIN"/>
    <property type="match status" value="1"/>
</dbReference>
<evidence type="ECO:0000313" key="4">
    <source>
        <dbReference type="Proteomes" id="UP000652761"/>
    </source>
</evidence>
<organism evidence="3 4">
    <name type="scientific">Colocasia esculenta</name>
    <name type="common">Wild taro</name>
    <name type="synonym">Arum esculentum</name>
    <dbReference type="NCBI Taxonomy" id="4460"/>
    <lineage>
        <taxon>Eukaryota</taxon>
        <taxon>Viridiplantae</taxon>
        <taxon>Streptophyta</taxon>
        <taxon>Embryophyta</taxon>
        <taxon>Tracheophyta</taxon>
        <taxon>Spermatophyta</taxon>
        <taxon>Magnoliopsida</taxon>
        <taxon>Liliopsida</taxon>
        <taxon>Araceae</taxon>
        <taxon>Aroideae</taxon>
        <taxon>Colocasieae</taxon>
        <taxon>Colocasia</taxon>
    </lineage>
</organism>